<protein>
    <submittedName>
        <fullName evidence="2">Uncharacterized protein DUF3592</fullName>
    </submittedName>
</protein>
<comment type="caution">
    <text evidence="2">The sequence shown here is derived from an EMBL/GenBank/DDBJ whole genome shotgun (WGS) entry which is preliminary data.</text>
</comment>
<sequence length="136" mass="15174">MESVSLVGFGACLVLICPMLLVMTVRTWKRRRTWTHAEATVTSVKTKRQNTGETQTTVQYRYVDSSGQQRSGTDTPWFREPKRNSRIAVMYDPDRPEISEASSMTWLYVLLVFSAVLLVIGAGLIVSGLGCDLLGL</sequence>
<keyword evidence="1" id="KW-0812">Transmembrane</keyword>
<evidence type="ECO:0000256" key="1">
    <source>
        <dbReference type="SAM" id="Phobius"/>
    </source>
</evidence>
<evidence type="ECO:0000313" key="3">
    <source>
        <dbReference type="Proteomes" id="UP000255355"/>
    </source>
</evidence>
<name>A0A370GPF1_9NOCA</name>
<keyword evidence="1" id="KW-1133">Transmembrane helix</keyword>
<dbReference type="EMBL" id="QQAZ01000013">
    <property type="protein sequence ID" value="RDI45239.1"/>
    <property type="molecule type" value="Genomic_DNA"/>
</dbReference>
<dbReference type="OrthoDB" id="5191947at2"/>
<reference evidence="2 3" key="1">
    <citation type="submission" date="2018-07" db="EMBL/GenBank/DDBJ databases">
        <title>Genomic Encyclopedia of Type Strains, Phase IV (KMG-IV): sequencing the most valuable type-strain genomes for metagenomic binning, comparative biology and taxonomic classification.</title>
        <authorList>
            <person name="Goeker M."/>
        </authorList>
    </citation>
    <scope>NUCLEOTIDE SEQUENCE [LARGE SCALE GENOMIC DNA]</scope>
    <source>
        <strain evidence="2 3">DSM 44952</strain>
    </source>
</reference>
<keyword evidence="3" id="KW-1185">Reference proteome</keyword>
<accession>A0A370GPF1</accession>
<proteinExistence type="predicted"/>
<gene>
    <name evidence="2" type="ORF">DFR68_1138</name>
</gene>
<feature type="transmembrane region" description="Helical" evidence="1">
    <location>
        <begin position="105"/>
        <end position="126"/>
    </location>
</feature>
<dbReference type="Proteomes" id="UP000255355">
    <property type="component" value="Unassembled WGS sequence"/>
</dbReference>
<feature type="transmembrane region" description="Helical" evidence="1">
    <location>
        <begin position="6"/>
        <end position="25"/>
    </location>
</feature>
<keyword evidence="1" id="KW-0472">Membrane</keyword>
<evidence type="ECO:0000313" key="2">
    <source>
        <dbReference type="EMBL" id="RDI45239.1"/>
    </source>
</evidence>
<organism evidence="2 3">
    <name type="scientific">Nocardia mexicana</name>
    <dbReference type="NCBI Taxonomy" id="279262"/>
    <lineage>
        <taxon>Bacteria</taxon>
        <taxon>Bacillati</taxon>
        <taxon>Actinomycetota</taxon>
        <taxon>Actinomycetes</taxon>
        <taxon>Mycobacteriales</taxon>
        <taxon>Nocardiaceae</taxon>
        <taxon>Nocardia</taxon>
    </lineage>
</organism>
<dbReference type="AlphaFoldDB" id="A0A370GPF1"/>